<dbReference type="InterPro" id="IPR036397">
    <property type="entry name" value="RNaseH_sf"/>
</dbReference>
<evidence type="ECO:0000313" key="2">
    <source>
        <dbReference type="Proteomes" id="UP001239994"/>
    </source>
</evidence>
<dbReference type="PANTHER" id="PTHR23022:SF134">
    <property type="entry name" value="TRANSPOSABLE ELEMENT TC1 TRANSPOSASE"/>
    <property type="match status" value="1"/>
</dbReference>
<name>A0AAD9DUY3_9TELE</name>
<dbReference type="PANTHER" id="PTHR23022">
    <property type="entry name" value="TRANSPOSABLE ELEMENT-RELATED"/>
    <property type="match status" value="1"/>
</dbReference>
<dbReference type="EMBL" id="JAROKS010000016">
    <property type="protein sequence ID" value="KAK1794911.1"/>
    <property type="molecule type" value="Genomic_DNA"/>
</dbReference>
<organism evidence="1 2">
    <name type="scientific">Electrophorus voltai</name>
    <dbReference type="NCBI Taxonomy" id="2609070"/>
    <lineage>
        <taxon>Eukaryota</taxon>
        <taxon>Metazoa</taxon>
        <taxon>Chordata</taxon>
        <taxon>Craniata</taxon>
        <taxon>Vertebrata</taxon>
        <taxon>Euteleostomi</taxon>
        <taxon>Actinopterygii</taxon>
        <taxon>Neopterygii</taxon>
        <taxon>Teleostei</taxon>
        <taxon>Ostariophysi</taxon>
        <taxon>Gymnotiformes</taxon>
        <taxon>Gymnotoidei</taxon>
        <taxon>Gymnotidae</taxon>
        <taxon>Electrophorus</taxon>
    </lineage>
</organism>
<sequence>MLRHIVRKDHQLSAESIATDLQTSCGLQISSRTVLRGMCFHGQTAASKLYITKHNAKRQMQWCKPCHQRTLEQWRHILWNNNSCFSVWQSDGRIWVWWLPGEWYLSDCIVPNVKFGGGGIMVWGCFSGSWLGTVNALACQEILDNFMLLTLWEQFGDGPFQFQHDCASVHKPRSIKTWMSKFGVKEFDQSAQSPDLNPIEHLWDELEQRLRPRPSCPTTVSEVTNALLEEWSKIPINILLNLVKNLHRRVEAVVAATDIRAISEVMCGVIAIFINHQASMKEATLPVTSVEDAIQSAHVSGVEDATHPDPVPASSMEDAGQWLRSVLVAKPPEPAADRHSCAPTPAWSCCSHARETRIQASKYLMSVIKQLYNNNPGTTLELRENWLVLHPLTDVVFSPGAQDKLGGDDPSFRSTGTSLPTSVSMLHWLGSRLSLVVRHMNRAKGMRGSTRALTDLWSRCPVPLPYATVNLQYQIDQVIERGASISVDQFILKLLAEALMESGHQHCGVPSTLDHQSVEFDSIISHRSFPQTYIKETGSRILSSVKSPLEGSSKLCCSGTYICLVLPDQCGPCQSPPS</sequence>
<keyword evidence="2" id="KW-1185">Reference proteome</keyword>
<dbReference type="Gene3D" id="3.30.420.10">
    <property type="entry name" value="Ribonuclease H-like superfamily/Ribonuclease H"/>
    <property type="match status" value="1"/>
</dbReference>
<protein>
    <recommendedName>
        <fullName evidence="3">Tc1-like transposase DDE domain-containing protein</fullName>
    </recommendedName>
</protein>
<dbReference type="GO" id="GO:0003676">
    <property type="term" value="F:nucleic acid binding"/>
    <property type="evidence" value="ECO:0007669"/>
    <property type="project" value="InterPro"/>
</dbReference>
<reference evidence="1" key="1">
    <citation type="submission" date="2023-03" db="EMBL/GenBank/DDBJ databases">
        <title>Electrophorus voltai genome.</title>
        <authorList>
            <person name="Bian C."/>
        </authorList>
    </citation>
    <scope>NUCLEOTIDE SEQUENCE</scope>
    <source>
        <strain evidence="1">CB-2022</strain>
        <tissue evidence="1">Muscle</tissue>
    </source>
</reference>
<accession>A0AAD9DUY3</accession>
<evidence type="ECO:0000313" key="1">
    <source>
        <dbReference type="EMBL" id="KAK1794911.1"/>
    </source>
</evidence>
<proteinExistence type="predicted"/>
<evidence type="ECO:0008006" key="3">
    <source>
        <dbReference type="Google" id="ProtNLM"/>
    </source>
</evidence>
<dbReference type="InterPro" id="IPR052338">
    <property type="entry name" value="Transposase_5"/>
</dbReference>
<gene>
    <name evidence="1" type="ORF">P4O66_010109</name>
</gene>
<comment type="caution">
    <text evidence="1">The sequence shown here is derived from an EMBL/GenBank/DDBJ whole genome shotgun (WGS) entry which is preliminary data.</text>
</comment>
<dbReference type="Proteomes" id="UP001239994">
    <property type="component" value="Unassembled WGS sequence"/>
</dbReference>
<dbReference type="AlphaFoldDB" id="A0AAD9DUY3"/>